<dbReference type="Pfam" id="PF03865">
    <property type="entry name" value="ShlB"/>
    <property type="match status" value="1"/>
</dbReference>
<organism evidence="6 7">
    <name type="scientific">Bizionia arctica</name>
    <dbReference type="NCBI Taxonomy" id="1495645"/>
    <lineage>
        <taxon>Bacteria</taxon>
        <taxon>Pseudomonadati</taxon>
        <taxon>Bacteroidota</taxon>
        <taxon>Flavobacteriia</taxon>
        <taxon>Flavobacteriales</taxon>
        <taxon>Flavobacteriaceae</taxon>
        <taxon>Bizionia</taxon>
    </lineage>
</organism>
<evidence type="ECO:0000313" key="6">
    <source>
        <dbReference type="EMBL" id="GGG44669.1"/>
    </source>
</evidence>
<name>A0A917LME7_9FLAO</name>
<feature type="signal peptide" evidence="3">
    <location>
        <begin position="1"/>
        <end position="20"/>
    </location>
</feature>
<dbReference type="Proteomes" id="UP000625976">
    <property type="component" value="Unassembled WGS sequence"/>
</dbReference>
<feature type="domain" description="Haemolysin activator HlyB C-terminal" evidence="5">
    <location>
        <begin position="1117"/>
        <end position="1181"/>
    </location>
</feature>
<protein>
    <recommendedName>
        <fullName evidence="8">Phosphoesterase</fullName>
    </recommendedName>
</protein>
<reference evidence="6" key="2">
    <citation type="submission" date="2020-09" db="EMBL/GenBank/DDBJ databases">
        <authorList>
            <person name="Sun Q."/>
            <person name="Zhou Y."/>
        </authorList>
    </citation>
    <scope>NUCLEOTIDE SEQUENCE</scope>
    <source>
        <strain evidence="6">CGMCC 1.12751</strain>
    </source>
</reference>
<keyword evidence="7" id="KW-1185">Reference proteome</keyword>
<dbReference type="Gene3D" id="3.60.21.10">
    <property type="match status" value="1"/>
</dbReference>
<dbReference type="RefSeq" id="WP_188463515.1">
    <property type="nucleotide sequence ID" value="NZ_BMFQ01000002.1"/>
</dbReference>
<evidence type="ECO:0000259" key="5">
    <source>
        <dbReference type="Pfam" id="PF03865"/>
    </source>
</evidence>
<dbReference type="AlphaFoldDB" id="A0A917LME7"/>
<dbReference type="InterPro" id="IPR004843">
    <property type="entry name" value="Calcineurin-like_PHP"/>
</dbReference>
<evidence type="ECO:0000256" key="1">
    <source>
        <dbReference type="ARBA" id="ARBA00022729"/>
    </source>
</evidence>
<dbReference type="PANTHER" id="PTHR10161">
    <property type="entry name" value="TARTRATE-RESISTANT ACID PHOSPHATASE TYPE 5"/>
    <property type="match status" value="1"/>
</dbReference>
<dbReference type="InterPro" id="IPR051558">
    <property type="entry name" value="Metallophosphoesterase_PAP"/>
</dbReference>
<evidence type="ECO:0008006" key="8">
    <source>
        <dbReference type="Google" id="ProtNLM"/>
    </source>
</evidence>
<keyword evidence="1 3" id="KW-0732">Signal</keyword>
<dbReference type="Gene3D" id="2.40.160.50">
    <property type="entry name" value="membrane protein fhac: a member of the omp85/tpsb transporter family"/>
    <property type="match status" value="1"/>
</dbReference>
<keyword evidence="2" id="KW-0378">Hydrolase</keyword>
<accession>A0A917LME7</accession>
<feature type="domain" description="Calcineurin-like phosphoesterase" evidence="4">
    <location>
        <begin position="43"/>
        <end position="240"/>
    </location>
</feature>
<dbReference type="EMBL" id="BMFQ01000002">
    <property type="protein sequence ID" value="GGG44669.1"/>
    <property type="molecule type" value="Genomic_DNA"/>
</dbReference>
<evidence type="ECO:0000313" key="7">
    <source>
        <dbReference type="Proteomes" id="UP000625976"/>
    </source>
</evidence>
<dbReference type="PROSITE" id="PS51257">
    <property type="entry name" value="PROKAR_LIPOPROTEIN"/>
    <property type="match status" value="1"/>
</dbReference>
<dbReference type="PANTHER" id="PTHR10161:SF14">
    <property type="entry name" value="TARTRATE-RESISTANT ACID PHOSPHATASE TYPE 5"/>
    <property type="match status" value="1"/>
</dbReference>
<sequence>MSYKNFYFIFVCFFALFSCATFEKQTKGTPTIIDVQTKEIEHRFYLVGDAGNAMLDSTTLTLARLKNVLSKENKNTTLLFLGDNIYPKGLPAEDDKASVLANYRLKTQIESVKNFKGETIFIPGNHDWYSDGVKGLKRQQEFVEDYLGKNSFLPKDGCAIKRINVSEDLVLIIVDSQWYITNWDKHPTINDDCELNTRDLFLEEFRSEIKKARGKTTIVAVHHPMFTNGPHGGQFSVKDHLTPVPVLGTLKNVIRQTSGIVNADLSNEFYNDFKKNLVAASQQNDKVIFVSGHEHSLQYLVENNIPQIISGSGSKTTATRTVDGGQFSYAKNGYAILDVFTDGSSSVQFISAAENKIEFQTQILEPDENTLDLEFPIITQDSIQSSILTVEETTKSKTYKFLFGERFREDYSTKVTVRVAYLDTLKGGLTPTRKGGGTQSKTLQFTAPDGKRYVMRAMKKQAVQFIQAAMFQDQYVENQFEDTFSESFIQDIFTGSFPYSPFVTGTLSDAIDLAHLNTKLYYIPKQEALGDFNDEFGDELYMFEEHASDGHTELASGNFTGNILSTMDMMQEISKNDTKIIDEDAYIKARLFDMLIGDFDRHQDQWRWLEFEENDMTVYKPLPRDRDQPFSKMSDGFIGGTIVTLMPTARSFRKYASDLKDVKGHTRNSYPLDMAFITKSNKEVWDAQVKFIQEHLTDSVIDQAFNEIPNEVNPVTIAEIKDMLKARRQNLQKISDRYVKLITKYAVITATNKDDYIKVEGFENGDVLVSMSRKRNHTKEEFFNRTYHPKQTKEIWIYGLDDEDTFEVINKSKRIKIRLIGGQNNDDYIVNQGKNIVIYDYKSKKNDLEQAQKAHIRLQDKYDLNVYDYKKLRNNTNQLTPLVGMNPDDGVKIGVTNTYTVYGFERNPFTSQHKVQAAYFFATNGYVLNYKGEFANVIGSTNLLIEAQFNSPNFSLNFFGYGNQTQNNENELGLNYNRVKVRGLSIAPSLVWKAYGGSEVVLGVMYQSIEVDDTNGRYVENNTELPNYIYDENDFGSINAKFQFENFDNKVYPTIGMSTSIEVGFKTNLNEMDTNFVYLIPEISFVHKLNASGSLVLATKLKSHLIFNNDFEFYQAATIGGTDGLRGFRNQRFTGQKSFYQNSDIRFSFNSSKTTLLPIRYGLYGGFDYGRVWMDQEDSTKWHNSYGGGLFINASELLLANIGVFNSSDGIRIAFNLGFGF</sequence>
<evidence type="ECO:0000259" key="4">
    <source>
        <dbReference type="Pfam" id="PF00149"/>
    </source>
</evidence>
<dbReference type="GO" id="GO:0016787">
    <property type="term" value="F:hydrolase activity"/>
    <property type="evidence" value="ECO:0007669"/>
    <property type="project" value="UniProtKB-KW"/>
</dbReference>
<dbReference type="SUPFAM" id="SSF56300">
    <property type="entry name" value="Metallo-dependent phosphatases"/>
    <property type="match status" value="1"/>
</dbReference>
<reference evidence="6" key="1">
    <citation type="journal article" date="2014" name="Int. J. Syst. Evol. Microbiol.">
        <title>Complete genome sequence of Corynebacterium casei LMG S-19264T (=DSM 44701T), isolated from a smear-ripened cheese.</title>
        <authorList>
            <consortium name="US DOE Joint Genome Institute (JGI-PGF)"/>
            <person name="Walter F."/>
            <person name="Albersmeier A."/>
            <person name="Kalinowski J."/>
            <person name="Ruckert C."/>
        </authorList>
    </citation>
    <scope>NUCLEOTIDE SEQUENCE</scope>
    <source>
        <strain evidence="6">CGMCC 1.12751</strain>
    </source>
</reference>
<evidence type="ECO:0000256" key="2">
    <source>
        <dbReference type="ARBA" id="ARBA00022801"/>
    </source>
</evidence>
<feature type="chain" id="PRO_5038054318" description="Phosphoesterase" evidence="3">
    <location>
        <begin position="21"/>
        <end position="1221"/>
    </location>
</feature>
<evidence type="ECO:0000256" key="3">
    <source>
        <dbReference type="SAM" id="SignalP"/>
    </source>
</evidence>
<dbReference type="InterPro" id="IPR029052">
    <property type="entry name" value="Metallo-depent_PP-like"/>
</dbReference>
<dbReference type="InterPro" id="IPR005565">
    <property type="entry name" value="Hemolysn_activator_HlyB_C"/>
</dbReference>
<dbReference type="Pfam" id="PF00149">
    <property type="entry name" value="Metallophos"/>
    <property type="match status" value="1"/>
</dbReference>
<proteinExistence type="predicted"/>
<gene>
    <name evidence="6" type="ORF">GCM10010976_15340</name>
</gene>
<comment type="caution">
    <text evidence="6">The sequence shown here is derived from an EMBL/GenBank/DDBJ whole genome shotgun (WGS) entry which is preliminary data.</text>
</comment>